<dbReference type="PROSITE" id="PS50828">
    <property type="entry name" value="SMR"/>
    <property type="match status" value="1"/>
</dbReference>
<dbReference type="Gene3D" id="3.30.1370.110">
    <property type="match status" value="1"/>
</dbReference>
<protein>
    <submittedName>
        <fullName evidence="3">Smr protein/MutS2</fullName>
    </submittedName>
</protein>
<dbReference type="EMBL" id="AMCI01000486">
    <property type="protein sequence ID" value="EJX09002.1"/>
    <property type="molecule type" value="Genomic_DNA"/>
</dbReference>
<proteinExistence type="predicted"/>
<reference evidence="3" key="1">
    <citation type="journal article" date="2012" name="PLoS ONE">
        <title>Gene sets for utilization of primary and secondary nutrition supplies in the distal gut of endangered iberian lynx.</title>
        <authorList>
            <person name="Alcaide M."/>
            <person name="Messina E."/>
            <person name="Richter M."/>
            <person name="Bargiela R."/>
            <person name="Peplies J."/>
            <person name="Huws S.A."/>
            <person name="Newbold C.J."/>
            <person name="Golyshin P.N."/>
            <person name="Simon M.A."/>
            <person name="Lopez G."/>
            <person name="Yakimov M.M."/>
            <person name="Ferrer M."/>
        </authorList>
    </citation>
    <scope>NUCLEOTIDE SEQUENCE</scope>
</reference>
<gene>
    <name evidence="3" type="ORF">EVA_02887</name>
</gene>
<evidence type="ECO:0000313" key="3">
    <source>
        <dbReference type="EMBL" id="EJX09002.1"/>
    </source>
</evidence>
<dbReference type="AlphaFoldDB" id="J9GM25"/>
<organism evidence="3">
    <name type="scientific">gut metagenome</name>
    <dbReference type="NCBI Taxonomy" id="749906"/>
    <lineage>
        <taxon>unclassified sequences</taxon>
        <taxon>metagenomes</taxon>
        <taxon>organismal metagenomes</taxon>
    </lineage>
</organism>
<dbReference type="PANTHER" id="PTHR35562">
    <property type="entry name" value="DNA ENDONUCLEASE SMRA-RELATED"/>
    <property type="match status" value="1"/>
</dbReference>
<feature type="region of interest" description="Disordered" evidence="1">
    <location>
        <begin position="19"/>
        <end position="42"/>
    </location>
</feature>
<feature type="domain" description="Smr" evidence="2">
    <location>
        <begin position="130"/>
        <end position="211"/>
    </location>
</feature>
<accession>J9GM25</accession>
<feature type="region of interest" description="Disordered" evidence="1">
    <location>
        <begin position="57"/>
        <end position="95"/>
    </location>
</feature>
<dbReference type="Pfam" id="PF01713">
    <property type="entry name" value="Smr"/>
    <property type="match status" value="1"/>
</dbReference>
<comment type="caution">
    <text evidence="3">The sequence shown here is derived from an EMBL/GenBank/DDBJ whole genome shotgun (WGS) entry which is preliminary data.</text>
</comment>
<evidence type="ECO:0000256" key="1">
    <source>
        <dbReference type="SAM" id="MobiDB-lite"/>
    </source>
</evidence>
<dbReference type="InterPro" id="IPR036063">
    <property type="entry name" value="Smr_dom_sf"/>
</dbReference>
<dbReference type="SMART" id="SM00463">
    <property type="entry name" value="SMR"/>
    <property type="match status" value="1"/>
</dbReference>
<sequence length="213" mass="24424">MPLIHNFADLKKVSKQLKAEAKQREAEQKAQKEKEERARREANQFAAAMAEFGVRRMPQKNLADTHALKPRPVVRRREPEAPLQKDTLSDLADNSGFIESEEGGRFRRRNVSPDIPRKLYRGDWKPEATLDLHGLTADEARQTYVQFLFECRQRGYRCLRLIHGKGYNSQNGEGILRTLVPRWLKQTPEVMAFVEPKPIHGDSGALLVLLTAK</sequence>
<name>J9GM25_9ZZZZ</name>
<dbReference type="InterPro" id="IPR002625">
    <property type="entry name" value="Smr_dom"/>
</dbReference>
<evidence type="ECO:0000259" key="2">
    <source>
        <dbReference type="PROSITE" id="PS50828"/>
    </source>
</evidence>
<dbReference type="PANTHER" id="PTHR35562:SF2">
    <property type="entry name" value="DNA ENDONUCLEASE SMRA-RELATED"/>
    <property type="match status" value="1"/>
</dbReference>
<dbReference type="SUPFAM" id="SSF160443">
    <property type="entry name" value="SMR domain-like"/>
    <property type="match status" value="1"/>
</dbReference>